<organism evidence="3 4">
    <name type="scientific">Parapedobacter koreensis</name>
    <dbReference type="NCBI Taxonomy" id="332977"/>
    <lineage>
        <taxon>Bacteria</taxon>
        <taxon>Pseudomonadati</taxon>
        <taxon>Bacteroidota</taxon>
        <taxon>Sphingobacteriia</taxon>
        <taxon>Sphingobacteriales</taxon>
        <taxon>Sphingobacteriaceae</taxon>
        <taxon>Parapedobacter</taxon>
    </lineage>
</organism>
<dbReference type="STRING" id="332977.SAMN05421740_102764"/>
<evidence type="ECO:0000259" key="1">
    <source>
        <dbReference type="Pfam" id="PF06250"/>
    </source>
</evidence>
<evidence type="ECO:0000313" key="4">
    <source>
        <dbReference type="Proteomes" id="UP000198916"/>
    </source>
</evidence>
<dbReference type="Pfam" id="PF17761">
    <property type="entry name" value="DUF1016_N"/>
    <property type="match status" value="1"/>
</dbReference>
<feature type="domain" description="YhcG PDDEXK nuclease" evidence="1">
    <location>
        <begin position="179"/>
        <end position="329"/>
    </location>
</feature>
<dbReference type="InterPro" id="IPR009362">
    <property type="entry name" value="YhcG_C"/>
</dbReference>
<keyword evidence="3" id="KW-0378">Hydrolase</keyword>
<dbReference type="InterPro" id="IPR041527">
    <property type="entry name" value="YhcG_N"/>
</dbReference>
<keyword evidence="3" id="KW-0255">Endonuclease</keyword>
<dbReference type="RefSeq" id="WP_090604196.1">
    <property type="nucleotide sequence ID" value="NZ_FNZR01000002.1"/>
</dbReference>
<dbReference type="EMBL" id="FNZR01000002">
    <property type="protein sequence ID" value="SEK81128.1"/>
    <property type="molecule type" value="Genomic_DNA"/>
</dbReference>
<dbReference type="AlphaFoldDB" id="A0A1H7K2Q0"/>
<proteinExistence type="predicted"/>
<dbReference type="Gene3D" id="3.40.1350.10">
    <property type="match status" value="1"/>
</dbReference>
<sequence>MNQPAKFEKQLFADIVKLIEESKQQLAQTANSTLTYLYWRVGKRVNEDFLAEKRAAYGQRIIATLSDGLVQQYGNNFSEKNLRRMMQFASVFSDEQIVVSAIRQLSWTHFIALIPLKSELQREFYLELCKAEAWNVKTLREKINSMLYERTAISKKPDELIKQELQTLRDDNRISPDLVFRDPYLLDFLNLKDTYNEKNLEDAILRELERFILELGQGFSFVERQKRMIIDGEDFKLDLLFYHRKLKRLIAVELKLGRFKAAYKGQMELYLRWLERHEMEEGENTPLGLILCAEGSHEQVELLQLDRVGIKVSEYLTQLPSKKLLKEKLHQAIEVSKKHIENKLKQEDKS</sequence>
<evidence type="ECO:0000259" key="2">
    <source>
        <dbReference type="Pfam" id="PF17761"/>
    </source>
</evidence>
<dbReference type="Pfam" id="PF06250">
    <property type="entry name" value="YhcG_C"/>
    <property type="match status" value="1"/>
</dbReference>
<dbReference type="PANTHER" id="PTHR30547">
    <property type="entry name" value="UNCHARACTERIZED PROTEIN YHCG-RELATED"/>
    <property type="match status" value="1"/>
</dbReference>
<keyword evidence="3" id="KW-0540">Nuclease</keyword>
<feature type="domain" description="YhcG N-terminal" evidence="2">
    <location>
        <begin position="14"/>
        <end position="150"/>
    </location>
</feature>
<gene>
    <name evidence="3" type="ORF">SAMN05421740_102764</name>
</gene>
<reference evidence="4" key="1">
    <citation type="submission" date="2016-10" db="EMBL/GenBank/DDBJ databases">
        <authorList>
            <person name="Varghese N."/>
            <person name="Submissions S."/>
        </authorList>
    </citation>
    <scope>NUCLEOTIDE SEQUENCE [LARGE SCALE GENOMIC DNA]</scope>
    <source>
        <strain evidence="4">Jip14</strain>
    </source>
</reference>
<protein>
    <submittedName>
        <fullName evidence="3">Predicted nuclease of restriction endonuclease-like (RecB) superfamily, DUF1016 family</fullName>
    </submittedName>
</protein>
<accession>A0A1H7K2Q0</accession>
<evidence type="ECO:0000313" key="3">
    <source>
        <dbReference type="EMBL" id="SEK81128.1"/>
    </source>
</evidence>
<dbReference type="GO" id="GO:0003676">
    <property type="term" value="F:nucleic acid binding"/>
    <property type="evidence" value="ECO:0007669"/>
    <property type="project" value="InterPro"/>
</dbReference>
<dbReference type="Proteomes" id="UP000198916">
    <property type="component" value="Unassembled WGS sequence"/>
</dbReference>
<dbReference type="InterPro" id="IPR011856">
    <property type="entry name" value="tRNA_endonuc-like_dom_sf"/>
</dbReference>
<dbReference type="PANTHER" id="PTHR30547:SF5">
    <property type="entry name" value="NUCLEASE YHCG-RELATED"/>
    <property type="match status" value="1"/>
</dbReference>
<name>A0A1H7K2Q0_9SPHI</name>
<keyword evidence="4" id="KW-1185">Reference proteome</keyword>
<dbReference type="GO" id="GO:0004519">
    <property type="term" value="F:endonuclease activity"/>
    <property type="evidence" value="ECO:0007669"/>
    <property type="project" value="UniProtKB-KW"/>
</dbReference>
<dbReference type="OrthoDB" id="9801263at2"/>
<dbReference type="InterPro" id="IPR053148">
    <property type="entry name" value="PD-DEXK-like_domain"/>
</dbReference>